<comment type="function">
    <text evidence="4">Catalyzes xyloglucan endohydrolysis (XEH) and/or endotransglycosylation (XET). Cleaves and religates xyloglucan polymers, an essential constituent of the primary cell wall, and thereby participates in cell wall construction of growing tissues.</text>
</comment>
<reference evidence="6 7" key="1">
    <citation type="journal article" date="2018" name="Mol. Plant">
        <title>The genome of Artemisia annua provides insight into the evolution of Asteraceae family and artemisinin biosynthesis.</title>
        <authorList>
            <person name="Shen Q."/>
            <person name="Zhang L."/>
            <person name="Liao Z."/>
            <person name="Wang S."/>
            <person name="Yan T."/>
            <person name="Shi P."/>
            <person name="Liu M."/>
            <person name="Fu X."/>
            <person name="Pan Q."/>
            <person name="Wang Y."/>
            <person name="Lv Z."/>
            <person name="Lu X."/>
            <person name="Zhang F."/>
            <person name="Jiang W."/>
            <person name="Ma Y."/>
            <person name="Chen M."/>
            <person name="Hao X."/>
            <person name="Li L."/>
            <person name="Tang Y."/>
            <person name="Lv G."/>
            <person name="Zhou Y."/>
            <person name="Sun X."/>
            <person name="Brodelius P.E."/>
            <person name="Rose J.K.C."/>
            <person name="Tang K."/>
        </authorList>
    </citation>
    <scope>NUCLEOTIDE SEQUENCE [LARGE SCALE GENOMIC DNA]</scope>
    <source>
        <strain evidence="7">cv. Huhao1</strain>
        <tissue evidence="6">Leaf</tissue>
    </source>
</reference>
<dbReference type="STRING" id="35608.A0A2U1Q1C9"/>
<sequence length="338" mass="38762">MVMNMFKSIFLCGLFLLHSLETSFASVVSTGDYNKDFYVTWAPNHVNTSTDGRSRSLKLDQDSGSGIASNDMFLFGHIDMRIKLIPGYSAGTVVAFYLTSDQPNRDEIDFEFLGNILEQPYILQTNVYADGLDDREERINLWFMVDAVPIRTYRNHADEGVAYPRSQPMSIQMSIWDGSNWATGGGTYKVDWSKGPFIASFANYTIDACVWKGNASFCTADSSSNWWNNKEFSSLTAEQNRLFRWVRRYHLTYDYCQDNNRFHNNLPKECSLSKLSIIAIIRVSYGWHSCCISSQQHVMHEIVSLQPPQVFIYFPFAPKACNYPLSFMSHTLILYAFF</sequence>
<feature type="domain" description="GH16" evidence="5">
    <location>
        <begin position="22"/>
        <end position="201"/>
    </location>
</feature>
<dbReference type="GO" id="GO:0071555">
    <property type="term" value="P:cell wall organization"/>
    <property type="evidence" value="ECO:0007669"/>
    <property type="project" value="UniProtKB-KW"/>
</dbReference>
<dbReference type="EC" id="2.4.1.207" evidence="4"/>
<organism evidence="6 7">
    <name type="scientific">Artemisia annua</name>
    <name type="common">Sweet wormwood</name>
    <dbReference type="NCBI Taxonomy" id="35608"/>
    <lineage>
        <taxon>Eukaryota</taxon>
        <taxon>Viridiplantae</taxon>
        <taxon>Streptophyta</taxon>
        <taxon>Embryophyta</taxon>
        <taxon>Tracheophyta</taxon>
        <taxon>Spermatophyta</taxon>
        <taxon>Magnoliopsida</taxon>
        <taxon>eudicotyledons</taxon>
        <taxon>Gunneridae</taxon>
        <taxon>Pentapetalae</taxon>
        <taxon>asterids</taxon>
        <taxon>campanulids</taxon>
        <taxon>Asterales</taxon>
        <taxon>Asteraceae</taxon>
        <taxon>Asteroideae</taxon>
        <taxon>Anthemideae</taxon>
        <taxon>Artemisiinae</taxon>
        <taxon>Artemisia</taxon>
    </lineage>
</organism>
<keyword evidence="4" id="KW-0961">Cell wall biogenesis/degradation</keyword>
<keyword evidence="2 4" id="KW-0378">Hydrolase</keyword>
<keyword evidence="3 4" id="KW-0326">Glycosidase</keyword>
<evidence type="ECO:0000256" key="2">
    <source>
        <dbReference type="ARBA" id="ARBA00022801"/>
    </source>
</evidence>
<dbReference type="PROSITE" id="PS51762">
    <property type="entry name" value="GH16_2"/>
    <property type="match status" value="1"/>
</dbReference>
<dbReference type="OrthoDB" id="4781at2759"/>
<keyword evidence="4" id="KW-0964">Secreted</keyword>
<dbReference type="GO" id="GO:0004553">
    <property type="term" value="F:hydrolase activity, hydrolyzing O-glycosyl compounds"/>
    <property type="evidence" value="ECO:0007669"/>
    <property type="project" value="InterPro"/>
</dbReference>
<keyword evidence="1 4" id="KW-0808">Transferase</keyword>
<dbReference type="InterPro" id="IPR010713">
    <property type="entry name" value="XET_C"/>
</dbReference>
<dbReference type="InterPro" id="IPR044791">
    <property type="entry name" value="Beta-glucanase/XTH"/>
</dbReference>
<dbReference type="Proteomes" id="UP000245207">
    <property type="component" value="Unassembled WGS sequence"/>
</dbReference>
<name>A0A2U1Q1C9_ARTAN</name>
<evidence type="ECO:0000256" key="4">
    <source>
        <dbReference type="RuleBase" id="RU361120"/>
    </source>
</evidence>
<dbReference type="InterPro" id="IPR000757">
    <property type="entry name" value="Beta-glucanase-like"/>
</dbReference>
<evidence type="ECO:0000256" key="1">
    <source>
        <dbReference type="ARBA" id="ARBA00022679"/>
    </source>
</evidence>
<evidence type="ECO:0000256" key="3">
    <source>
        <dbReference type="ARBA" id="ARBA00023295"/>
    </source>
</evidence>
<comment type="caution">
    <text evidence="6">The sequence shown here is derived from an EMBL/GenBank/DDBJ whole genome shotgun (WGS) entry which is preliminary data.</text>
</comment>
<dbReference type="GO" id="GO:0044042">
    <property type="term" value="P:glucan metabolic process"/>
    <property type="evidence" value="ECO:0007669"/>
    <property type="project" value="InterPro"/>
</dbReference>
<gene>
    <name evidence="6" type="ORF">CTI12_AA077470</name>
</gene>
<dbReference type="SUPFAM" id="SSF49899">
    <property type="entry name" value="Concanavalin A-like lectins/glucanases"/>
    <property type="match status" value="1"/>
</dbReference>
<dbReference type="GO" id="GO:0016762">
    <property type="term" value="F:xyloglucan:xyloglucosyl transferase activity"/>
    <property type="evidence" value="ECO:0007669"/>
    <property type="project" value="UniProtKB-EC"/>
</dbReference>
<protein>
    <recommendedName>
        <fullName evidence="4">Xyloglucan endotransglucosylase/hydrolase</fullName>
        <ecNumber evidence="4">2.4.1.207</ecNumber>
    </recommendedName>
</protein>
<dbReference type="Pfam" id="PF00722">
    <property type="entry name" value="Glyco_hydro_16"/>
    <property type="match status" value="1"/>
</dbReference>
<keyword evidence="4" id="KW-0732">Signal</keyword>
<feature type="chain" id="PRO_5015367541" description="Xyloglucan endotransglucosylase/hydrolase" evidence="4">
    <location>
        <begin position="26"/>
        <end position="338"/>
    </location>
</feature>
<proteinExistence type="inferred from homology"/>
<keyword evidence="4" id="KW-0052">Apoplast</keyword>
<evidence type="ECO:0000313" key="6">
    <source>
        <dbReference type="EMBL" id="PWA91829.1"/>
    </source>
</evidence>
<evidence type="ECO:0000259" key="5">
    <source>
        <dbReference type="PROSITE" id="PS51762"/>
    </source>
</evidence>
<comment type="similarity">
    <text evidence="4">Belongs to the glycosyl hydrolase 16 family.</text>
</comment>
<dbReference type="PANTHER" id="PTHR31062">
    <property type="entry name" value="XYLOGLUCAN ENDOTRANSGLUCOSYLASE/HYDROLASE PROTEIN 8-RELATED"/>
    <property type="match status" value="1"/>
</dbReference>
<accession>A0A2U1Q1C9</accession>
<dbReference type="GO" id="GO:0048046">
    <property type="term" value="C:apoplast"/>
    <property type="evidence" value="ECO:0007669"/>
    <property type="project" value="UniProtKB-SubCell"/>
</dbReference>
<evidence type="ECO:0000313" key="7">
    <source>
        <dbReference type="Proteomes" id="UP000245207"/>
    </source>
</evidence>
<dbReference type="AlphaFoldDB" id="A0A2U1Q1C9"/>
<comment type="PTM">
    <text evidence="4">Contains at least one intrachain disulfide bond essential for its enzymatic activity.</text>
</comment>
<feature type="signal peptide" evidence="4">
    <location>
        <begin position="1"/>
        <end position="25"/>
    </location>
</feature>
<dbReference type="Gene3D" id="2.60.120.200">
    <property type="match status" value="2"/>
</dbReference>
<keyword evidence="4" id="KW-0134">Cell wall</keyword>
<dbReference type="InterPro" id="IPR013320">
    <property type="entry name" value="ConA-like_dom_sf"/>
</dbReference>
<keyword evidence="7" id="KW-1185">Reference proteome</keyword>
<dbReference type="EMBL" id="PKPP01000515">
    <property type="protein sequence ID" value="PWA91829.1"/>
    <property type="molecule type" value="Genomic_DNA"/>
</dbReference>
<dbReference type="Pfam" id="PF06955">
    <property type="entry name" value="XET_C"/>
    <property type="match status" value="1"/>
</dbReference>
<comment type="subcellular location">
    <subcellularLocation>
        <location evidence="4">Secreted</location>
        <location evidence="4">Cell wall</location>
    </subcellularLocation>
    <subcellularLocation>
        <location evidence="4">Secreted</location>
        <location evidence="4">Extracellular space</location>
        <location evidence="4">Apoplast</location>
    </subcellularLocation>
</comment>